<evidence type="ECO:0000313" key="6">
    <source>
        <dbReference type="EMBL" id="NYI71335.1"/>
    </source>
</evidence>
<reference evidence="6 7" key="1">
    <citation type="submission" date="2020-07" db="EMBL/GenBank/DDBJ databases">
        <title>Sequencing the genomes of 1000 actinobacteria strains.</title>
        <authorList>
            <person name="Klenk H.-P."/>
        </authorList>
    </citation>
    <scope>NUCLEOTIDE SEQUENCE [LARGE SCALE GENOMIC DNA]</scope>
    <source>
        <strain evidence="6 7">DSM 103164</strain>
    </source>
</reference>
<gene>
    <name evidence="6" type="ORF">GGQ54_001895</name>
</gene>
<dbReference type="GO" id="GO:0046872">
    <property type="term" value="F:metal ion binding"/>
    <property type="evidence" value="ECO:0007669"/>
    <property type="project" value="UniProtKB-KW"/>
</dbReference>
<dbReference type="SUPFAM" id="SSF56281">
    <property type="entry name" value="Metallo-hydrolase/oxidoreductase"/>
    <property type="match status" value="1"/>
</dbReference>
<keyword evidence="7" id="KW-1185">Reference proteome</keyword>
<evidence type="ECO:0000256" key="2">
    <source>
        <dbReference type="ARBA" id="ARBA00022723"/>
    </source>
</evidence>
<evidence type="ECO:0000256" key="3">
    <source>
        <dbReference type="ARBA" id="ARBA00022801"/>
    </source>
</evidence>
<dbReference type="CDD" id="cd16277">
    <property type="entry name" value="metallo-hydrolase-like_MBL-fold"/>
    <property type="match status" value="1"/>
</dbReference>
<dbReference type="InterPro" id="IPR036866">
    <property type="entry name" value="RibonucZ/Hydroxyglut_hydro"/>
</dbReference>
<evidence type="ECO:0000259" key="5">
    <source>
        <dbReference type="SMART" id="SM00849"/>
    </source>
</evidence>
<proteinExistence type="inferred from homology"/>
<comment type="caution">
    <text evidence="6">The sequence shown here is derived from an EMBL/GenBank/DDBJ whole genome shotgun (WGS) entry which is preliminary data.</text>
</comment>
<dbReference type="AlphaFoldDB" id="A0A7Z0D996"/>
<dbReference type="PANTHER" id="PTHR42978:SF6">
    <property type="entry name" value="QUORUM-QUENCHING LACTONASE YTNP-RELATED"/>
    <property type="match status" value="1"/>
</dbReference>
<protein>
    <submittedName>
        <fullName evidence="6">Glyoxylase-like metal-dependent hydrolase (Beta-lactamase superfamily II)</fullName>
    </submittedName>
</protein>
<evidence type="ECO:0000256" key="1">
    <source>
        <dbReference type="ARBA" id="ARBA00007749"/>
    </source>
</evidence>
<evidence type="ECO:0000313" key="7">
    <source>
        <dbReference type="Proteomes" id="UP000527616"/>
    </source>
</evidence>
<dbReference type="RefSeq" id="WP_179445171.1">
    <property type="nucleotide sequence ID" value="NZ_JACBZS010000001.1"/>
</dbReference>
<dbReference type="SMART" id="SM00849">
    <property type="entry name" value="Lactamase_B"/>
    <property type="match status" value="1"/>
</dbReference>
<keyword evidence="2" id="KW-0479">Metal-binding</keyword>
<dbReference type="Proteomes" id="UP000527616">
    <property type="component" value="Unassembled WGS sequence"/>
</dbReference>
<sequence length="306" mass="32991">MMWPVGSARIHRVTETAHWPFPPEEAFPDWTAEHAAQAARRFPEAYDATTGELVLSIHTHVIELGNLRIVVDAGNGDHKPRPVLAAHHGFAAGQPDRLRASGFPPDSIDVVATTHLHPDHCGGNTVLRDGGWIPTFGNAQYLIVRADQHWLDRLGEPGAGTVESDLARMREDSVRPLARQIQVVDAPHPIADHDGTRVRLEPAPGHSPGHCVVTVEAADGSGALIGGDLLHHPLQLDHPELVHVGDGDPEAAAASRRAWLGLAAERRWPVLTAHFPEGAPQLITETADGLAWVERASQDAGPSRQP</sequence>
<dbReference type="GO" id="GO:0016787">
    <property type="term" value="F:hydrolase activity"/>
    <property type="evidence" value="ECO:0007669"/>
    <property type="project" value="UniProtKB-KW"/>
</dbReference>
<comment type="similarity">
    <text evidence="1">Belongs to the metallo-beta-lactamase superfamily.</text>
</comment>
<dbReference type="InterPro" id="IPR051013">
    <property type="entry name" value="MBL_superfamily_lactonases"/>
</dbReference>
<dbReference type="InterPro" id="IPR001279">
    <property type="entry name" value="Metallo-B-lactamas"/>
</dbReference>
<dbReference type="EMBL" id="JACBZS010000001">
    <property type="protein sequence ID" value="NYI71335.1"/>
    <property type="molecule type" value="Genomic_DNA"/>
</dbReference>
<dbReference type="Gene3D" id="3.60.15.10">
    <property type="entry name" value="Ribonuclease Z/Hydroxyacylglutathione hydrolase-like"/>
    <property type="match status" value="1"/>
</dbReference>
<dbReference type="Pfam" id="PF00753">
    <property type="entry name" value="Lactamase_B"/>
    <property type="match status" value="1"/>
</dbReference>
<accession>A0A7Z0D996</accession>
<evidence type="ECO:0000256" key="4">
    <source>
        <dbReference type="ARBA" id="ARBA00022833"/>
    </source>
</evidence>
<feature type="domain" description="Metallo-beta-lactamase" evidence="5">
    <location>
        <begin position="56"/>
        <end position="274"/>
    </location>
</feature>
<organism evidence="6 7">
    <name type="scientific">Naumannella cuiyingiana</name>
    <dbReference type="NCBI Taxonomy" id="1347891"/>
    <lineage>
        <taxon>Bacteria</taxon>
        <taxon>Bacillati</taxon>
        <taxon>Actinomycetota</taxon>
        <taxon>Actinomycetes</taxon>
        <taxon>Propionibacteriales</taxon>
        <taxon>Propionibacteriaceae</taxon>
        <taxon>Naumannella</taxon>
    </lineage>
</organism>
<name>A0A7Z0D996_9ACTN</name>
<dbReference type="PANTHER" id="PTHR42978">
    <property type="entry name" value="QUORUM-QUENCHING LACTONASE YTNP-RELATED-RELATED"/>
    <property type="match status" value="1"/>
</dbReference>
<keyword evidence="3 6" id="KW-0378">Hydrolase</keyword>
<keyword evidence="4" id="KW-0862">Zinc</keyword>